<evidence type="ECO:0000256" key="4">
    <source>
        <dbReference type="RuleBase" id="RU362075"/>
    </source>
</evidence>
<comment type="similarity">
    <text evidence="4">Belongs to the carotenoid/retinoid oxidoreductase family.</text>
</comment>
<dbReference type="InterPro" id="IPR014105">
    <property type="entry name" value="Carotenoid/retinoid_OxRdtase"/>
</dbReference>
<dbReference type="RefSeq" id="WP_262097042.1">
    <property type="nucleotide sequence ID" value="NZ_JAOEGN010000025.1"/>
</dbReference>
<accession>A0ABT2PY92</accession>
<reference evidence="7" key="1">
    <citation type="submission" date="2023-07" db="EMBL/GenBank/DDBJ databases">
        <title>Novel Mycoplasma species identified in domestic and wild animals.</title>
        <authorList>
            <person name="Volokhov D.V."/>
            <person name="Furtak V.A."/>
            <person name="Zagorodnyaya T.A."/>
        </authorList>
    </citation>
    <scope>NUCLEOTIDE SEQUENCE [LARGE SCALE GENOMIC DNA]</scope>
    <source>
        <strain evidence="7">92-19</strain>
    </source>
</reference>
<dbReference type="SUPFAM" id="SSF51905">
    <property type="entry name" value="FAD/NAD(P)-binding domain"/>
    <property type="match status" value="1"/>
</dbReference>
<keyword evidence="7" id="KW-1185">Reference proteome</keyword>
<dbReference type="Proteomes" id="UP001209076">
    <property type="component" value="Unassembled WGS sequence"/>
</dbReference>
<protein>
    <submittedName>
        <fullName evidence="6">Phytoene desaturase family protein</fullName>
        <ecNumber evidence="6">1.-.-.-</ecNumber>
    </submittedName>
</protein>
<dbReference type="GO" id="GO:0016491">
    <property type="term" value="F:oxidoreductase activity"/>
    <property type="evidence" value="ECO:0007669"/>
    <property type="project" value="UniProtKB-KW"/>
</dbReference>
<evidence type="ECO:0000313" key="7">
    <source>
        <dbReference type="Proteomes" id="UP001209076"/>
    </source>
</evidence>
<dbReference type="PANTHER" id="PTHR43734">
    <property type="entry name" value="PHYTOENE DESATURASE"/>
    <property type="match status" value="1"/>
</dbReference>
<evidence type="ECO:0000256" key="3">
    <source>
        <dbReference type="ARBA" id="ARBA00023002"/>
    </source>
</evidence>
<keyword evidence="3 4" id="KW-0560">Oxidoreductase</keyword>
<evidence type="ECO:0000256" key="2">
    <source>
        <dbReference type="ARBA" id="ARBA00022746"/>
    </source>
</evidence>
<evidence type="ECO:0000259" key="5">
    <source>
        <dbReference type="Pfam" id="PF01593"/>
    </source>
</evidence>
<dbReference type="PANTHER" id="PTHR43734:SF1">
    <property type="entry name" value="PHYTOENE DESATURASE"/>
    <property type="match status" value="1"/>
</dbReference>
<gene>
    <name evidence="6" type="primary">crtI</name>
    <name evidence="6" type="ORF">N7603_08660</name>
</gene>
<proteinExistence type="inferred from homology"/>
<dbReference type="Pfam" id="PF01593">
    <property type="entry name" value="Amino_oxidase"/>
    <property type="match status" value="1"/>
</dbReference>
<feature type="domain" description="Amine oxidase" evidence="5">
    <location>
        <begin position="12"/>
        <end position="476"/>
    </location>
</feature>
<evidence type="ECO:0000256" key="1">
    <source>
        <dbReference type="ARBA" id="ARBA00004829"/>
    </source>
</evidence>
<name>A0ABT2PY92_9MOLU</name>
<dbReference type="EC" id="1.-.-.-" evidence="6"/>
<comment type="caution">
    <text evidence="6">The sequence shown here is derived from an EMBL/GenBank/DDBJ whole genome shotgun (WGS) entry which is preliminary data.</text>
</comment>
<dbReference type="EMBL" id="JAOEGN010000025">
    <property type="protein sequence ID" value="MCU0105723.1"/>
    <property type="molecule type" value="Genomic_DNA"/>
</dbReference>
<comment type="pathway">
    <text evidence="1 4">Carotenoid biosynthesis.</text>
</comment>
<organism evidence="6 7">
    <name type="scientific">Paracholeplasma vituli</name>
    <dbReference type="NCBI Taxonomy" id="69473"/>
    <lineage>
        <taxon>Bacteria</taxon>
        <taxon>Bacillati</taxon>
        <taxon>Mycoplasmatota</taxon>
        <taxon>Mollicutes</taxon>
        <taxon>Acholeplasmatales</taxon>
        <taxon>Acholeplasmataceae</taxon>
        <taxon>Paracholeplasma</taxon>
    </lineage>
</organism>
<dbReference type="Gene3D" id="3.50.50.60">
    <property type="entry name" value="FAD/NAD(P)-binding domain"/>
    <property type="match status" value="2"/>
</dbReference>
<dbReference type="InterPro" id="IPR002937">
    <property type="entry name" value="Amino_oxidase"/>
</dbReference>
<keyword evidence="2 4" id="KW-0125">Carotenoid biosynthesis</keyword>
<dbReference type="PRINTS" id="PR00419">
    <property type="entry name" value="ADXRDTASE"/>
</dbReference>
<dbReference type="NCBIfam" id="TIGR02734">
    <property type="entry name" value="crtI_fam"/>
    <property type="match status" value="1"/>
</dbReference>
<evidence type="ECO:0000313" key="6">
    <source>
        <dbReference type="EMBL" id="MCU0105723.1"/>
    </source>
</evidence>
<dbReference type="InterPro" id="IPR036188">
    <property type="entry name" value="FAD/NAD-bd_sf"/>
</dbReference>
<sequence length="483" mass="55829">MKKVAIIGAGPGGLAAGMVLSKKGYDLHIFEKDNQVGGRSKRLSLGDYHFDIGPTFLMYLEILEEVFQKAGYDVHKELDLMRLEQLYTLMFNDVTFNMSKDPIENIKMYEKYQPGMGKSYEKWFSAQRRKLNVFAPILKKPFPNALHYLRPDVLKAAPYLHPFKSVYSLLKTFNPNENFIHSLSFQAKYLGMASYQAPSFFTILPYLEHALGLYHVRGGLNQINHKMAELIEKNGGKVHLNRQVEEIIVEKGSMKGLRIHGEYMPFDEVIINADFAYAMNHLIKEDHLKKYTPLKLEKKKYSVSTFMLYLGLDKEYDFSHHEILFSKDYESYLKGLTQNEITDDISVYIHNPIRTDDTYAPKGHSSLFLLVPVPNLTADVDWSTYREHLKEVTLDLIEKRHQIDLRSHIKAIHMIDPTQWKDDYNVYQGAVFNLAHNLPQMLNRRPQNKFEEIKHVYLVGGGTHPGSGLPTIYQSALILDKYL</sequence>